<evidence type="ECO:0000313" key="1">
    <source>
        <dbReference type="EMBL" id="NYE57981.1"/>
    </source>
</evidence>
<gene>
    <name evidence="1" type="ORF">HDG70_001696</name>
</gene>
<name>A0ABX2R9X3_9THEO</name>
<sequence>MPNLCLSCVCFDCAEYGSCELCEGYCQEPKDYCLKELEWED</sequence>
<reference evidence="1 2" key="1">
    <citation type="submission" date="2020-07" db="EMBL/GenBank/DDBJ databases">
        <title>Genomic Encyclopedia of Type Strains, Phase III (KMG-III): the genomes of soil and plant-associated and newly described type strains.</title>
        <authorList>
            <person name="Whitman W."/>
        </authorList>
    </citation>
    <scope>NUCLEOTIDE SEQUENCE [LARGE SCALE GENOMIC DNA]</scope>
    <source>
        <strain evidence="1 2">DSM 11255</strain>
    </source>
</reference>
<comment type="caution">
    <text evidence="1">The sequence shown here is derived from an EMBL/GenBank/DDBJ whole genome shotgun (WGS) entry which is preliminary data.</text>
</comment>
<protein>
    <submittedName>
        <fullName evidence="1">Uncharacterized protein</fullName>
    </submittedName>
</protein>
<dbReference type="Proteomes" id="UP000604066">
    <property type="component" value="Unassembled WGS sequence"/>
</dbReference>
<proteinExistence type="predicted"/>
<dbReference type="EMBL" id="JACCBS010000002">
    <property type="protein sequence ID" value="NYE57981.1"/>
    <property type="molecule type" value="Genomic_DNA"/>
</dbReference>
<evidence type="ECO:0000313" key="2">
    <source>
        <dbReference type="Proteomes" id="UP000604066"/>
    </source>
</evidence>
<accession>A0ABX2R9X3</accession>
<keyword evidence="2" id="KW-1185">Reference proteome</keyword>
<organism evidence="1 2">
    <name type="scientific">Carboxydothermus ferrireducens DSM 11255</name>
    <dbReference type="NCBI Taxonomy" id="1119529"/>
    <lineage>
        <taxon>Bacteria</taxon>
        <taxon>Bacillati</taxon>
        <taxon>Bacillota</taxon>
        <taxon>Clostridia</taxon>
        <taxon>Thermoanaerobacterales</taxon>
        <taxon>Thermoanaerobacteraceae</taxon>
        <taxon>Carboxydothermus</taxon>
    </lineage>
</organism>